<dbReference type="Proteomes" id="UP000070107">
    <property type="component" value="Unassembled WGS sequence"/>
</dbReference>
<sequence>MSCLGSFLEAPYRPLFLLAGAWAFAAPAVWFLPEGFGLDRAAWHAHELLFGMGGAAMGGYLLTAMPAWIKRGPVSATVAAGMAILWLAARLSGLLGDYVPVAVRLIGASAYFAGLTAILAYHLLFAGVWGRFWAIIAPAVFGGAAALSVSDLAGATAMEIRNTAPLLFAVLIILIGGRAVPAFTRHWLERTGISAPIRDRPMLSRVAVIAVLGAICPGTKEYQLARGVLLILASALLFARMTAWRSVKTVRYPALFMMHVAFMWTPAGLLLLGLASIFPENLPASTTLHTLTMGAMGTMILTFMMRAAMIRRGDRLLVSRVMAGAFVLVCLSAVIRISANWLPDTAVDPVTLAAVCWMMGWALFLRAYLPALSGPVQRPVFSAALSRM</sequence>
<feature type="transmembrane region" description="Helical" evidence="1">
    <location>
        <begin position="224"/>
        <end position="243"/>
    </location>
</feature>
<reference evidence="2 3" key="1">
    <citation type="submission" date="2015-11" db="EMBL/GenBank/DDBJ databases">
        <title>Draft genome sequence of Paramesorhizobium deserti A-3-E, a strain highly resistant to diverse beta-lactam antibiotics.</title>
        <authorList>
            <person name="Lv R."/>
            <person name="Yang X."/>
            <person name="Fang N."/>
            <person name="Guo J."/>
            <person name="Luo X."/>
            <person name="Peng F."/>
            <person name="Yang R."/>
            <person name="Cui Y."/>
            <person name="Fang C."/>
            <person name="Song Y."/>
        </authorList>
    </citation>
    <scope>NUCLEOTIDE SEQUENCE [LARGE SCALE GENOMIC DNA]</scope>
    <source>
        <strain evidence="2 3">A-3-E</strain>
    </source>
</reference>
<name>A0A135HSD1_9HYPH</name>
<feature type="transmembrane region" description="Helical" evidence="1">
    <location>
        <begin position="255"/>
        <end position="278"/>
    </location>
</feature>
<feature type="transmembrane region" description="Helical" evidence="1">
    <location>
        <begin position="162"/>
        <end position="181"/>
    </location>
</feature>
<comment type="caution">
    <text evidence="2">The sequence shown here is derived from an EMBL/GenBank/DDBJ whole genome shotgun (WGS) entry which is preliminary data.</text>
</comment>
<dbReference type="OrthoDB" id="9770040at2"/>
<keyword evidence="1" id="KW-0812">Transmembrane</keyword>
<dbReference type="EMBL" id="LNTU01000034">
    <property type="protein sequence ID" value="KXF76098.1"/>
    <property type="molecule type" value="Genomic_DNA"/>
</dbReference>
<feature type="transmembrane region" description="Helical" evidence="1">
    <location>
        <begin position="132"/>
        <end position="150"/>
    </location>
</feature>
<feature type="transmembrane region" description="Helical" evidence="1">
    <location>
        <begin position="43"/>
        <end position="62"/>
    </location>
</feature>
<feature type="transmembrane region" description="Helical" evidence="1">
    <location>
        <begin position="74"/>
        <end position="95"/>
    </location>
</feature>
<accession>A0A135HSD1</accession>
<dbReference type="InterPro" id="IPR010266">
    <property type="entry name" value="NnrS"/>
</dbReference>
<evidence type="ECO:0000256" key="1">
    <source>
        <dbReference type="SAM" id="Phobius"/>
    </source>
</evidence>
<feature type="transmembrane region" description="Helical" evidence="1">
    <location>
        <begin position="350"/>
        <end position="369"/>
    </location>
</feature>
<keyword evidence="1" id="KW-0472">Membrane</keyword>
<feature type="transmembrane region" description="Helical" evidence="1">
    <location>
        <begin position="284"/>
        <end position="305"/>
    </location>
</feature>
<keyword evidence="3" id="KW-1185">Reference proteome</keyword>
<evidence type="ECO:0000313" key="3">
    <source>
        <dbReference type="Proteomes" id="UP000070107"/>
    </source>
</evidence>
<gene>
    <name evidence="2" type="ORF">ATN84_14405</name>
</gene>
<feature type="transmembrane region" description="Helical" evidence="1">
    <location>
        <begin position="317"/>
        <end position="338"/>
    </location>
</feature>
<feature type="transmembrane region" description="Helical" evidence="1">
    <location>
        <begin position="12"/>
        <end position="31"/>
    </location>
</feature>
<dbReference type="RefSeq" id="WP_068882840.1">
    <property type="nucleotide sequence ID" value="NZ_LNTU01000034.1"/>
</dbReference>
<dbReference type="Pfam" id="PF05940">
    <property type="entry name" value="NnrS"/>
    <property type="match status" value="1"/>
</dbReference>
<proteinExistence type="predicted"/>
<dbReference type="AlphaFoldDB" id="A0A135HSD1"/>
<protein>
    <submittedName>
        <fullName evidence="2">Short-chain dehydrogenase</fullName>
    </submittedName>
</protein>
<keyword evidence="1" id="KW-1133">Transmembrane helix</keyword>
<evidence type="ECO:0000313" key="2">
    <source>
        <dbReference type="EMBL" id="KXF76098.1"/>
    </source>
</evidence>
<feature type="transmembrane region" description="Helical" evidence="1">
    <location>
        <begin position="101"/>
        <end position="125"/>
    </location>
</feature>
<organism evidence="2 3">
    <name type="scientific">Paramesorhizobium deserti</name>
    <dbReference type="NCBI Taxonomy" id="1494590"/>
    <lineage>
        <taxon>Bacteria</taxon>
        <taxon>Pseudomonadati</taxon>
        <taxon>Pseudomonadota</taxon>
        <taxon>Alphaproteobacteria</taxon>
        <taxon>Hyphomicrobiales</taxon>
        <taxon>Phyllobacteriaceae</taxon>
        <taxon>Paramesorhizobium</taxon>
    </lineage>
</organism>
<dbReference type="STRING" id="1494590.ATN84_14405"/>